<dbReference type="PANTHER" id="PTHR30337">
    <property type="entry name" value="COMPONENT OF ATP-DEPENDENT DSDNA EXONUCLEASE"/>
    <property type="match status" value="1"/>
</dbReference>
<dbReference type="InterPro" id="IPR004843">
    <property type="entry name" value="Calcineurin-like_PHP"/>
</dbReference>
<comment type="caution">
    <text evidence="3">The sequence shown here is derived from an EMBL/GenBank/DDBJ whole genome shotgun (WGS) entry which is preliminary data.</text>
</comment>
<dbReference type="InterPro" id="IPR041796">
    <property type="entry name" value="Mre11_N"/>
</dbReference>
<dbReference type="Gene3D" id="3.60.21.10">
    <property type="match status" value="1"/>
</dbReference>
<evidence type="ECO:0000313" key="4">
    <source>
        <dbReference type="Proteomes" id="UP001652442"/>
    </source>
</evidence>
<organism evidence="3 4">
    <name type="scientific">Brotonthovivens ammoniilytica</name>
    <dbReference type="NCBI Taxonomy" id="2981725"/>
    <lineage>
        <taxon>Bacteria</taxon>
        <taxon>Bacillati</taxon>
        <taxon>Bacillota</taxon>
        <taxon>Clostridia</taxon>
        <taxon>Lachnospirales</taxon>
        <taxon>Lachnospiraceae</taxon>
        <taxon>Brotonthovivens</taxon>
    </lineage>
</organism>
<keyword evidence="1" id="KW-0378">Hydrolase</keyword>
<evidence type="ECO:0000313" key="3">
    <source>
        <dbReference type="EMBL" id="MCU6761789.1"/>
    </source>
</evidence>
<feature type="domain" description="Calcineurin-like phosphoesterase" evidence="2">
    <location>
        <begin position="1"/>
        <end position="185"/>
    </location>
</feature>
<reference evidence="3 4" key="1">
    <citation type="journal article" date="2021" name="ISME Commun">
        <title>Automated analysis of genomic sequences facilitates high-throughput and comprehensive description of bacteria.</title>
        <authorList>
            <person name="Hitch T.C.A."/>
        </authorList>
    </citation>
    <scope>NUCLEOTIDE SEQUENCE [LARGE SCALE GENOMIC DNA]</scope>
    <source>
        <strain evidence="3 4">Sanger_109</strain>
    </source>
</reference>
<keyword evidence="3" id="KW-0540">Nuclease</keyword>
<dbReference type="CDD" id="cd00840">
    <property type="entry name" value="MPP_Mre11_N"/>
    <property type="match status" value="1"/>
</dbReference>
<dbReference type="InterPro" id="IPR029052">
    <property type="entry name" value="Metallo-depent_PP-like"/>
</dbReference>
<dbReference type="SUPFAM" id="SSF56300">
    <property type="entry name" value="Metallo-dependent phosphatases"/>
    <property type="match status" value="1"/>
</dbReference>
<dbReference type="Proteomes" id="UP001652442">
    <property type="component" value="Unassembled WGS sequence"/>
</dbReference>
<sequence>MKFIQIADVHLGVKPDAGKPWSERRAEDIWSSFAGVVRLAAKEEADLLLIAGDLFHRQPLKRELKEVAALFGELKNTQIVLAAGNHDYMHPKSYYRSFVWPEHVHFIAGEDLEPVYLSSLDVTVWGSSYWGPEDKRHIYQTGKLDGRGLQILLGHGGDEKHHPFTLTELQEAGYDYAAFGHIHIPQKLKDHKVIMSGSLEPTDCNDFGPHGYWMGELYKDSCQVQFYPVKNCEYVKTTVEITPDMGQRQMIEAAREQLSAREAFQISHLILSGRRDADMEVPVEELQQLPRVVKVLDMTGADYCFEKLKEDYSGTLLAAFIEYMEGVSDQRLKEDALYYGVQAMFEAMNE</sequence>
<dbReference type="EMBL" id="JAOQJQ010000002">
    <property type="protein sequence ID" value="MCU6761789.1"/>
    <property type="molecule type" value="Genomic_DNA"/>
</dbReference>
<name>A0ABT2TJT9_9FIRM</name>
<dbReference type="InterPro" id="IPR050535">
    <property type="entry name" value="DNA_Repair-Maintenance_Comp"/>
</dbReference>
<evidence type="ECO:0000256" key="1">
    <source>
        <dbReference type="ARBA" id="ARBA00022801"/>
    </source>
</evidence>
<evidence type="ECO:0000259" key="2">
    <source>
        <dbReference type="Pfam" id="PF00149"/>
    </source>
</evidence>
<protein>
    <submittedName>
        <fullName evidence="3">DNA repair exonuclease</fullName>
    </submittedName>
</protein>
<gene>
    <name evidence="3" type="ORF">OCV88_05470</name>
</gene>
<keyword evidence="3" id="KW-0269">Exonuclease</keyword>
<dbReference type="RefSeq" id="WP_158424571.1">
    <property type="nucleotide sequence ID" value="NZ_JAOQJQ010000002.1"/>
</dbReference>
<dbReference type="GO" id="GO:0004527">
    <property type="term" value="F:exonuclease activity"/>
    <property type="evidence" value="ECO:0007669"/>
    <property type="project" value="UniProtKB-KW"/>
</dbReference>
<proteinExistence type="predicted"/>
<accession>A0ABT2TJT9</accession>
<dbReference type="Pfam" id="PF00149">
    <property type="entry name" value="Metallophos"/>
    <property type="match status" value="1"/>
</dbReference>
<keyword evidence="4" id="KW-1185">Reference proteome</keyword>